<gene>
    <name evidence="8" type="ORF">C7M84_020730</name>
</gene>
<sequence length="1704" mass="178696">MTPVRVAVAFGLYHRPFHVDECQSNPCVPTPSVDSVGSYSCQCQEYYTGDPYIGCVDITHHTYMRKRHKIIIPFSSSSPPRQTSTSARPSTARAASTPCQNAQPGYTCVCPQGYSPSPTPDVACKQSAVDILCRSNFDCVNNAECRTGVCFCRDGFQAAGAECRDVDECRLSPCGPNAQCQNVPGSFQCSCNFGFIGNPPDAACKISHVDECLSEPFPCGEAAKCTNTFGSFVCACPFPLSAPCEGVECGPHATCKPDGVEAMCMCDPGWTYDPKDITADALVNVDECTAGNRPSGQCGDNAVCTNTLGSFACQCPPGFSGNPNAKCLAKPLDVPLTTVAITDRTNQPLVSPPLVACADINECLGYPFPCGKNAKCTNTRGITPARAPSPLAATPKWSVVSMKSPTRAKYVDECRRPGTCGLGAVCTNTLGSFSCSCPPNTVADPDPFTQCLDIMKCADDNDCPGNALCLANQCMCPEPNIGDDCRHPCEDVRCGPNAECKLINGQPKCLCAQGYSGNPIGVFGCTDVNECVNNPCGKGAVCRNEPGKFTCECPSGFEGDAAREGCIAVKSPDCSVSSPCPTGEQCVEDKTLGSNVCVCQRGYVRDPQTGSCRDINECLETVGGKLACGSTPTARTCPGPTTASARPASSETPSASAKCNTLECTCLPPYRIVDGICVLANCSLGNRCPAGAECVTIQGGLSYCACPAGYTTLPDGSCQDVDECVARLPNGRLPCGPGAECYNQVGGFECRCPPDSSGDAYTTGCSKAQEKCSSDSDCLVNERCVQPGKCVCPPPYFVDNQDNNRCKSPCEAFSCGINSKCTPTDPPQCMCQPGFVNRGPAGCVDIDECRENPCGQGAICINEIGTFKCECPPGTEGDPFIGTCNRREEVECRSDDDCPGDLACTDSGECVNPCDALPCGSNAYCEAEDHAAWCRCHPGYAEGPTATASPCARASCAAPTRTASWRATAPPASARRASTATRSPAATACPTSARPPTRASTRRCASTAAARSAARASSAASAPSVTRTPTSASACPSSSAILTCSACLVTITPPLCTPGCGANAHCEYGEPNRCVCNTGYSGNPYASCASEDQKGRLPTTRCGTSAECRQGVNRVDCVCPVGYQGNPTWSASTSTSRLLRQPLPDVHAGHGRLRVVSGEPAACPDSPCATVVCGPNALCTDGTCTCLQGFKGDPSNLSEGCQPAGCQNDLFCADNEICFSSGGRRTCVDACNKVECGPNAFCVAQAHRSACLCKDSYKGNPNDLTAGCQPEDRESKCTTDSDCSPGQVCQVDAQGLKACVDPCFSYTCGQNEICYSQAGRPLCRCDEGYLRNPQPNNARVKPNVPDCQDDRQCPLSDACRPDQLGVLKCVGVCQDFNCPLHSSCFAVNHRGQCHGCRPLPRDECQSDAQCSETEKCETRGNVRKCMSVCETTRCGPNAVCVANNHAAQCQCPPDKACNRLDFTCFDVCYDACGDNAICLAENHRYNCKCPPGSRPNPSAEIECVAVNLCDPNPCHTSATCSPVGGNYQCSCPVGMVGDPYTTGCHPKGMCPSGNDDCPLDSVCINGRCASPCDRACGPNAQCNVVNRKPICTCPTGFVPNPTPDKGCTRLTSSCNNDAQCQGGVCLDGQCKVVCRDNSECAQGERCYNNMCMVPCVSSSQCPTNQACISGVCLLGCRGNTDCPTANACVNNKCDDPCSRPNVWP</sequence>
<feature type="domain" description="EGF-like" evidence="7">
    <location>
        <begin position="284"/>
        <end position="328"/>
    </location>
</feature>
<dbReference type="EMBL" id="QCYY01004141">
    <property type="protein sequence ID" value="ROT61478.1"/>
    <property type="molecule type" value="Genomic_DNA"/>
</dbReference>
<dbReference type="CDD" id="cd00054">
    <property type="entry name" value="EGF_CA"/>
    <property type="match status" value="5"/>
</dbReference>
<evidence type="ECO:0000259" key="7">
    <source>
        <dbReference type="PROSITE" id="PS50026"/>
    </source>
</evidence>
<dbReference type="SMART" id="SM00181">
    <property type="entry name" value="EGF"/>
    <property type="match status" value="25"/>
</dbReference>
<dbReference type="OrthoDB" id="4405280at2759"/>
<evidence type="ECO:0000256" key="5">
    <source>
        <dbReference type="PROSITE-ProRule" id="PRU00076"/>
    </source>
</evidence>
<dbReference type="InterPro" id="IPR000152">
    <property type="entry name" value="EGF-type_Asp/Asn_hydroxyl_site"/>
</dbReference>
<accession>A0A3R7MGW1</accession>
<dbReference type="PROSITE" id="PS00010">
    <property type="entry name" value="ASX_HYDROXYL"/>
    <property type="match status" value="7"/>
</dbReference>
<dbReference type="PROSITE" id="PS01187">
    <property type="entry name" value="EGF_CA"/>
    <property type="match status" value="5"/>
</dbReference>
<feature type="domain" description="EGF-like" evidence="7">
    <location>
        <begin position="208"/>
        <end position="245"/>
    </location>
</feature>
<feature type="region of interest" description="Disordered" evidence="6">
    <location>
        <begin position="1015"/>
        <end position="1036"/>
    </location>
</feature>
<dbReference type="Pfam" id="PF07645">
    <property type="entry name" value="EGF_CA"/>
    <property type="match status" value="8"/>
</dbReference>
<dbReference type="PANTHER" id="PTHR22963">
    <property type="entry name" value="ENDOGLIN-RELATED"/>
    <property type="match status" value="1"/>
</dbReference>
<dbReference type="SUPFAM" id="SSF57196">
    <property type="entry name" value="EGF/Laminin"/>
    <property type="match status" value="4"/>
</dbReference>
<dbReference type="SUPFAM" id="SSF57184">
    <property type="entry name" value="Growth factor receptor domain"/>
    <property type="match status" value="2"/>
</dbReference>
<evidence type="ECO:0000256" key="3">
    <source>
        <dbReference type="ARBA" id="ARBA00022737"/>
    </source>
</evidence>
<evidence type="ECO:0000256" key="1">
    <source>
        <dbReference type="ARBA" id="ARBA00022536"/>
    </source>
</evidence>
<keyword evidence="9" id="KW-1185">Reference proteome</keyword>
<dbReference type="InterPro" id="IPR018097">
    <property type="entry name" value="EGF_Ca-bd_CS"/>
</dbReference>
<feature type="domain" description="EGF-like" evidence="7">
    <location>
        <begin position="678"/>
        <end position="719"/>
    </location>
</feature>
<dbReference type="SMART" id="SM00274">
    <property type="entry name" value="FOLN"/>
    <property type="match status" value="8"/>
</dbReference>
<comment type="caution">
    <text evidence="5">Lacks conserved residue(s) required for the propagation of feature annotation.</text>
</comment>
<feature type="region of interest" description="Disordered" evidence="6">
    <location>
        <begin position="967"/>
        <end position="1002"/>
    </location>
</feature>
<evidence type="ECO:0000256" key="4">
    <source>
        <dbReference type="ARBA" id="ARBA00023157"/>
    </source>
</evidence>
<keyword evidence="4" id="KW-1015">Disulfide bond</keyword>
<evidence type="ECO:0000313" key="9">
    <source>
        <dbReference type="Proteomes" id="UP000283509"/>
    </source>
</evidence>
<dbReference type="Pfam" id="PF00008">
    <property type="entry name" value="EGF"/>
    <property type="match status" value="1"/>
</dbReference>
<dbReference type="SMART" id="SM00179">
    <property type="entry name" value="EGF_CA"/>
    <property type="match status" value="10"/>
</dbReference>
<dbReference type="PROSITE" id="PS50026">
    <property type="entry name" value="EGF_3"/>
    <property type="match status" value="10"/>
</dbReference>
<reference evidence="8 9" key="1">
    <citation type="submission" date="2018-04" db="EMBL/GenBank/DDBJ databases">
        <authorList>
            <person name="Zhang X."/>
            <person name="Yuan J."/>
            <person name="Li F."/>
            <person name="Xiang J."/>
        </authorList>
    </citation>
    <scope>NUCLEOTIDE SEQUENCE [LARGE SCALE GENOMIC DNA]</scope>
    <source>
        <tissue evidence="8">Muscle</tissue>
    </source>
</reference>
<feature type="domain" description="EGF-like" evidence="7">
    <location>
        <begin position="18"/>
        <end position="56"/>
    </location>
</feature>
<dbReference type="InterPro" id="IPR003645">
    <property type="entry name" value="Fol_N"/>
</dbReference>
<organism evidence="8 9">
    <name type="scientific">Penaeus vannamei</name>
    <name type="common">Whiteleg shrimp</name>
    <name type="synonym">Litopenaeus vannamei</name>
    <dbReference type="NCBI Taxonomy" id="6689"/>
    <lineage>
        <taxon>Eukaryota</taxon>
        <taxon>Metazoa</taxon>
        <taxon>Ecdysozoa</taxon>
        <taxon>Arthropoda</taxon>
        <taxon>Crustacea</taxon>
        <taxon>Multicrustacea</taxon>
        <taxon>Malacostraca</taxon>
        <taxon>Eumalacostraca</taxon>
        <taxon>Eucarida</taxon>
        <taxon>Decapoda</taxon>
        <taxon>Dendrobranchiata</taxon>
        <taxon>Penaeoidea</taxon>
        <taxon>Penaeidae</taxon>
        <taxon>Penaeus</taxon>
    </lineage>
</organism>
<keyword evidence="2" id="KW-0732">Signal</keyword>
<dbReference type="InterPro" id="IPR000742">
    <property type="entry name" value="EGF"/>
</dbReference>
<comment type="caution">
    <text evidence="8">The sequence shown here is derived from an EMBL/GenBank/DDBJ whole genome shotgun (WGS) entry which is preliminary data.</text>
</comment>
<feature type="domain" description="EGF-like" evidence="7">
    <location>
        <begin position="165"/>
        <end position="201"/>
    </location>
</feature>
<dbReference type="InterPro" id="IPR049883">
    <property type="entry name" value="NOTCH1_EGF-like"/>
</dbReference>
<feature type="domain" description="EGF-like" evidence="7">
    <location>
        <begin position="720"/>
        <end position="766"/>
    </location>
</feature>
<feature type="region of interest" description="Disordered" evidence="6">
    <location>
        <begin position="74"/>
        <end position="98"/>
    </location>
</feature>
<feature type="domain" description="EGF-like" evidence="7">
    <location>
        <begin position="527"/>
        <end position="563"/>
    </location>
</feature>
<reference evidence="8 9" key="2">
    <citation type="submission" date="2019-01" db="EMBL/GenBank/DDBJ databases">
        <title>The decoding of complex shrimp genome reveals the adaptation for benthos swimmer, frequently molting mechanism and breeding impact on genome.</title>
        <authorList>
            <person name="Sun Y."/>
            <person name="Gao Y."/>
            <person name="Yu Y."/>
        </authorList>
    </citation>
    <scope>NUCLEOTIDE SEQUENCE [LARGE SCALE GENOMIC DNA]</scope>
    <source>
        <tissue evidence="8">Muscle</tissue>
    </source>
</reference>
<dbReference type="GO" id="GO:0005509">
    <property type="term" value="F:calcium ion binding"/>
    <property type="evidence" value="ECO:0007669"/>
    <property type="project" value="InterPro"/>
</dbReference>
<feature type="domain" description="EGF-like" evidence="7">
    <location>
        <begin position="410"/>
        <end position="452"/>
    </location>
</feature>
<dbReference type="SMART" id="SM00286">
    <property type="entry name" value="PTI"/>
    <property type="match status" value="5"/>
</dbReference>
<dbReference type="SMART" id="SM00289">
    <property type="entry name" value="WR1"/>
    <property type="match status" value="8"/>
</dbReference>
<dbReference type="FunFam" id="2.10.25.10:FF:000038">
    <property type="entry name" value="Fibrillin 2"/>
    <property type="match status" value="3"/>
</dbReference>
<name>A0A3R7MGW1_PENVA</name>
<feature type="domain" description="EGF-like" evidence="7">
    <location>
        <begin position="845"/>
        <end position="885"/>
    </location>
</feature>
<dbReference type="PROSITE" id="PS01186">
    <property type="entry name" value="EGF_2"/>
    <property type="match status" value="3"/>
</dbReference>
<proteinExistence type="predicted"/>
<dbReference type="Gene3D" id="2.10.25.10">
    <property type="entry name" value="Laminin"/>
    <property type="match status" value="12"/>
</dbReference>
<evidence type="ECO:0000256" key="6">
    <source>
        <dbReference type="SAM" id="MobiDB-lite"/>
    </source>
</evidence>
<protein>
    <recommendedName>
        <fullName evidence="7">EGF-like domain-containing protein</fullName>
    </recommendedName>
</protein>
<evidence type="ECO:0000256" key="2">
    <source>
        <dbReference type="ARBA" id="ARBA00022729"/>
    </source>
</evidence>
<feature type="domain" description="EGF-like" evidence="7">
    <location>
        <begin position="1505"/>
        <end position="1545"/>
    </location>
</feature>
<dbReference type="InterPro" id="IPR009030">
    <property type="entry name" value="Growth_fac_rcpt_cys_sf"/>
</dbReference>
<dbReference type="InterPro" id="IPR001881">
    <property type="entry name" value="EGF-like_Ca-bd_dom"/>
</dbReference>
<dbReference type="InterPro" id="IPR006150">
    <property type="entry name" value="Cys_repeat_1"/>
</dbReference>
<keyword evidence="3" id="KW-0677">Repeat</keyword>
<evidence type="ECO:0000313" key="8">
    <source>
        <dbReference type="EMBL" id="ROT61478.1"/>
    </source>
</evidence>
<dbReference type="PANTHER" id="PTHR22963:SF39">
    <property type="entry name" value="DUMPY"/>
    <property type="match status" value="1"/>
</dbReference>
<dbReference type="Proteomes" id="UP000283509">
    <property type="component" value="Unassembled WGS sequence"/>
</dbReference>
<keyword evidence="1 5" id="KW-0245">EGF-like domain</keyword>
<dbReference type="STRING" id="6689.A0A3R7MGW1"/>